<keyword evidence="5" id="KW-1185">Reference proteome</keyword>
<dbReference type="NCBIfam" id="TIGR00749">
    <property type="entry name" value="glk"/>
    <property type="match status" value="1"/>
</dbReference>
<organism evidence="4 5">
    <name type="scientific">Govanella unica</name>
    <dbReference type="NCBI Taxonomy" id="2975056"/>
    <lineage>
        <taxon>Bacteria</taxon>
        <taxon>Pseudomonadati</taxon>
        <taxon>Pseudomonadota</taxon>
        <taxon>Alphaproteobacteria</taxon>
        <taxon>Emcibacterales</taxon>
        <taxon>Govanellaceae</taxon>
        <taxon>Govanella</taxon>
    </lineage>
</organism>
<comment type="similarity">
    <text evidence="3">Belongs to the bacterial glucokinase family.</text>
</comment>
<evidence type="ECO:0000313" key="4">
    <source>
        <dbReference type="EMBL" id="MDA5194208.1"/>
    </source>
</evidence>
<gene>
    <name evidence="4" type="primary">glk</name>
    <name evidence="4" type="ORF">NYP16_09620</name>
</gene>
<dbReference type="InterPro" id="IPR050201">
    <property type="entry name" value="Bacterial_glucokinase"/>
</dbReference>
<comment type="caution">
    <text evidence="4">The sequence shown here is derived from an EMBL/GenBank/DDBJ whole genome shotgun (WGS) entry which is preliminary data.</text>
</comment>
<keyword evidence="2" id="KW-0418">Kinase</keyword>
<protein>
    <submittedName>
        <fullName evidence="4">Glucokinase</fullName>
        <ecNumber evidence="4">2.7.1.2</ecNumber>
    </submittedName>
</protein>
<dbReference type="GO" id="GO:0005829">
    <property type="term" value="C:cytosol"/>
    <property type="evidence" value="ECO:0007669"/>
    <property type="project" value="TreeGrafter"/>
</dbReference>
<dbReference type="EC" id="2.7.1.2" evidence="4"/>
<reference evidence="4" key="2">
    <citation type="journal article" date="2023" name="Syst. Appl. Microbiol.">
        <title>Govania unica gen. nov., sp. nov., a rare biosphere bacterium that represents a novel family in the class Alphaproteobacteria.</title>
        <authorList>
            <person name="Vandamme P."/>
            <person name="Peeters C."/>
            <person name="Hettiarachchi A."/>
            <person name="Cnockaert M."/>
            <person name="Carlier A."/>
        </authorList>
    </citation>
    <scope>NUCLEOTIDE SEQUENCE</scope>
    <source>
        <strain evidence="4">LMG 31809</strain>
    </source>
</reference>
<evidence type="ECO:0000313" key="5">
    <source>
        <dbReference type="Proteomes" id="UP001141619"/>
    </source>
</evidence>
<dbReference type="GO" id="GO:0005524">
    <property type="term" value="F:ATP binding"/>
    <property type="evidence" value="ECO:0007669"/>
    <property type="project" value="InterPro"/>
</dbReference>
<proteinExistence type="inferred from homology"/>
<dbReference type="Gene3D" id="3.30.420.40">
    <property type="match status" value="1"/>
</dbReference>
<dbReference type="InterPro" id="IPR003836">
    <property type="entry name" value="Glucokinase"/>
</dbReference>
<evidence type="ECO:0000256" key="3">
    <source>
        <dbReference type="RuleBase" id="RU004046"/>
    </source>
</evidence>
<evidence type="ECO:0000256" key="1">
    <source>
        <dbReference type="ARBA" id="ARBA00022679"/>
    </source>
</evidence>
<keyword evidence="1 4" id="KW-0808">Transferase</keyword>
<dbReference type="CDD" id="cd24008">
    <property type="entry name" value="ASKHA_NBD_GLK"/>
    <property type="match status" value="1"/>
</dbReference>
<dbReference type="AlphaFoldDB" id="A0A9X3Z7M3"/>
<name>A0A9X3Z7M3_9PROT</name>
<dbReference type="Proteomes" id="UP001141619">
    <property type="component" value="Unassembled WGS sequence"/>
</dbReference>
<dbReference type="PANTHER" id="PTHR47690:SF1">
    <property type="entry name" value="GLUCOKINASE"/>
    <property type="match status" value="1"/>
</dbReference>
<reference evidence="4" key="1">
    <citation type="submission" date="2022-08" db="EMBL/GenBank/DDBJ databases">
        <authorList>
            <person name="Vandamme P."/>
            <person name="Hettiarachchi A."/>
            <person name="Peeters C."/>
            <person name="Cnockaert M."/>
            <person name="Carlier A."/>
        </authorList>
    </citation>
    <scope>NUCLEOTIDE SEQUENCE</scope>
    <source>
        <strain evidence="4">LMG 31809</strain>
    </source>
</reference>
<accession>A0A9X3Z7M3</accession>
<dbReference type="SUPFAM" id="SSF53067">
    <property type="entry name" value="Actin-like ATPase domain"/>
    <property type="match status" value="1"/>
</dbReference>
<dbReference type="GO" id="GO:0006096">
    <property type="term" value="P:glycolytic process"/>
    <property type="evidence" value="ECO:0007669"/>
    <property type="project" value="InterPro"/>
</dbReference>
<dbReference type="Pfam" id="PF02685">
    <property type="entry name" value="Glucokinase"/>
    <property type="match status" value="1"/>
</dbReference>
<dbReference type="EMBL" id="JANWOI010000003">
    <property type="protein sequence ID" value="MDA5194208.1"/>
    <property type="molecule type" value="Genomic_DNA"/>
</dbReference>
<evidence type="ECO:0000256" key="2">
    <source>
        <dbReference type="ARBA" id="ARBA00022777"/>
    </source>
</evidence>
<dbReference type="PANTHER" id="PTHR47690">
    <property type="entry name" value="GLUCOKINASE"/>
    <property type="match status" value="1"/>
</dbReference>
<sequence length="320" mass="34043">MDVVAVDLGGTNARFAIARIAEGRVIEVGDMTTLATAHYATFQSAWEDFAARHGGHLPSAAAIAVACPVKGREIKLTNCPWVLSVDALRRDLDRLTLVNDFGAVGHAVRHLDTGHLQHVMGPDRPLPEQGLISIIGPGTGLGVAHLLRRNGHAYVIETEGGHSDFAPLDAIEDHMLGRLRERYLRVSVERLVSGPGLLGIYETLAEIDGAPRLFQDDKSLWAAALDGSDRLAVAALDRFCLIFGSVAGDIALTQGASAVVIAGGVGLRLADRLAHSGFARRFSAKGRFEAMMMELPVKLITHPHVGLIGAAAAFAEEHGL</sequence>
<dbReference type="GO" id="GO:0005536">
    <property type="term" value="F:D-glucose binding"/>
    <property type="evidence" value="ECO:0007669"/>
    <property type="project" value="InterPro"/>
</dbReference>
<dbReference type="GO" id="GO:0004340">
    <property type="term" value="F:glucokinase activity"/>
    <property type="evidence" value="ECO:0007669"/>
    <property type="project" value="UniProtKB-EC"/>
</dbReference>
<dbReference type="InterPro" id="IPR043129">
    <property type="entry name" value="ATPase_NBD"/>
</dbReference>
<dbReference type="RefSeq" id="WP_274943912.1">
    <property type="nucleotide sequence ID" value="NZ_JANWOI010000003.1"/>
</dbReference>
<dbReference type="Gene3D" id="3.40.367.20">
    <property type="match status" value="1"/>
</dbReference>